<evidence type="ECO:0008006" key="4">
    <source>
        <dbReference type="Google" id="ProtNLM"/>
    </source>
</evidence>
<gene>
    <name evidence="2" type="ORF">N790_09855</name>
</gene>
<keyword evidence="3" id="KW-1185">Reference proteome</keyword>
<reference evidence="2 3" key="1">
    <citation type="submission" date="2013-09" db="EMBL/GenBank/DDBJ databases">
        <title>Genome sequencing of Arenimonas malthae.</title>
        <authorList>
            <person name="Chen F."/>
            <person name="Wang G."/>
        </authorList>
    </citation>
    <scope>NUCLEOTIDE SEQUENCE [LARGE SCALE GENOMIC DNA]</scope>
    <source>
        <strain evidence="2 3">CC-JY-1</strain>
    </source>
</reference>
<accession>A0A091B1U5</accession>
<dbReference type="RefSeq" id="WP_043804193.1">
    <property type="nucleotide sequence ID" value="NZ_AVCH01000181.1"/>
</dbReference>
<comment type="caution">
    <text evidence="2">The sequence shown here is derived from an EMBL/GenBank/DDBJ whole genome shotgun (WGS) entry which is preliminary data.</text>
</comment>
<dbReference type="STRING" id="1384054.N790_09855"/>
<keyword evidence="1" id="KW-0732">Signal</keyword>
<feature type="chain" id="PRO_5001869154" description="Outer membrane protein beta-barrel domain-containing protein" evidence="1">
    <location>
        <begin position="21"/>
        <end position="190"/>
    </location>
</feature>
<dbReference type="Gene3D" id="2.40.160.20">
    <property type="match status" value="1"/>
</dbReference>
<protein>
    <recommendedName>
        <fullName evidence="4">Outer membrane protein beta-barrel domain-containing protein</fullName>
    </recommendedName>
</protein>
<sequence length="190" mass="20009">MKRTTLALALSLAAALPAAAQDSLSNTWIEGNYINVDGDADGHGIRGSFEFGDSNFYGLAGYSRIGIDGTPFKLDGSELGVGYAHPLNDGLDLFAEAAYVDTEAAGFVTTDGTGIINTEGYRTSVGLRSALTDKLEGSVRANYVDLDQVGDDFSGTLGAMYKFTPTWGLTGDVTFGDDAETYQLGLRASF</sequence>
<dbReference type="Proteomes" id="UP000029392">
    <property type="component" value="Unassembled WGS sequence"/>
</dbReference>
<name>A0A091B1U5_9GAMM</name>
<feature type="signal peptide" evidence="1">
    <location>
        <begin position="1"/>
        <end position="20"/>
    </location>
</feature>
<dbReference type="EMBL" id="AVCH01000181">
    <property type="protein sequence ID" value="KFN45512.1"/>
    <property type="molecule type" value="Genomic_DNA"/>
</dbReference>
<dbReference type="OrthoDB" id="6048657at2"/>
<evidence type="ECO:0000313" key="3">
    <source>
        <dbReference type="Proteomes" id="UP000029392"/>
    </source>
</evidence>
<dbReference type="eggNOG" id="COG3637">
    <property type="taxonomic scope" value="Bacteria"/>
</dbReference>
<dbReference type="PATRIC" id="fig|1384054.3.peg.2080"/>
<dbReference type="AlphaFoldDB" id="A0A091B1U5"/>
<dbReference type="SUPFAM" id="SSF56935">
    <property type="entry name" value="Porins"/>
    <property type="match status" value="1"/>
</dbReference>
<proteinExistence type="predicted"/>
<evidence type="ECO:0000313" key="2">
    <source>
        <dbReference type="EMBL" id="KFN45512.1"/>
    </source>
</evidence>
<organism evidence="2 3">
    <name type="scientific">Arenimonas malthae CC-JY-1</name>
    <dbReference type="NCBI Taxonomy" id="1384054"/>
    <lineage>
        <taxon>Bacteria</taxon>
        <taxon>Pseudomonadati</taxon>
        <taxon>Pseudomonadota</taxon>
        <taxon>Gammaproteobacteria</taxon>
        <taxon>Lysobacterales</taxon>
        <taxon>Lysobacteraceae</taxon>
        <taxon>Arenimonas</taxon>
    </lineage>
</organism>
<evidence type="ECO:0000256" key="1">
    <source>
        <dbReference type="SAM" id="SignalP"/>
    </source>
</evidence>